<evidence type="ECO:0000313" key="5">
    <source>
        <dbReference type="Proteomes" id="UP000683925"/>
    </source>
</evidence>
<dbReference type="EMBL" id="CAJJDP010000001">
    <property type="protein sequence ID" value="CAD8132455.1"/>
    <property type="molecule type" value="Genomic_DNA"/>
</dbReference>
<reference evidence="4" key="1">
    <citation type="submission" date="2021-01" db="EMBL/GenBank/DDBJ databases">
        <authorList>
            <consortium name="Genoscope - CEA"/>
            <person name="William W."/>
        </authorList>
    </citation>
    <scope>NUCLEOTIDE SEQUENCE</scope>
</reference>
<dbReference type="GO" id="GO:0031510">
    <property type="term" value="C:SUMO activating enzyme complex"/>
    <property type="evidence" value="ECO:0007669"/>
    <property type="project" value="TreeGrafter"/>
</dbReference>
<dbReference type="Pfam" id="PF09358">
    <property type="entry name" value="E1_UFD"/>
    <property type="match status" value="1"/>
</dbReference>
<sequence>MFQQILKENEIYYSRQAAALGWDIQGKLEQLNCFIYGLRGLGLEIAKNLILMGLKRVVIYDKTVLSSSDLGTNFYAKTDQVDKVTREKAVIQSLKDLNENVIVDIYDGIINGQNLIEFSIVVMTDTWDQDLIYEINEAIRKKGNGFILAHSSGLFGSIFVDFSDNFVIENETGETCKEYLIEEITKHQNGVVHTIDNIQSLQDGDYVKFKEVLGMSEVNDQVFKITTLTPHKFSIGDTTNFQAYQGNGKAVQIKFPKKISYKSFKNMLSFENKDNIDRQLQLQISYNSILAFMNQNGRLPNLLNQEDADLVLKLALQNQKEHVQLDIQLIKNIALHLQAHIAPLTSFWGGLVAFEVLKFTGKFTSIRQWLHLEFYEALPEVEVNRKSMDCQYDDYYAIFGKETIEKLQNQNVLLMGVGGLGNEYLKMFSLMGIGSGQKGSLIAVDNDQIELSNLNRQFLFRKHHIGSNKADVACAMIKQINHSIKCKAYPYVISKESQQIFNQYFWNQIDFTVNAVDNIRARLYIDSQCCYYSKPNFESGTDGSKCHSQVILPFQTESFSEFKDSPETSISKSIFLNFPYKTDHNILWALEYFNDLFEKTSKNLYQLSQNPQIFINAFYNQNQSCLDYLKDQLQLIEKYVLLAINPTLENLVKYAKELFSFLFDQKIRQLLSKYPADFEQQNGLLFWTNPKRLPMSIEFNSTNPLHIQFIHCVVKIVIKILGCPLQFDSEQISVLVDSIETNKNKELFANQQFNENDIKQENDMLMIKLEKLIQENVQHLQQIKPFSYQKDKLNDIELEFITSAANLRGINYNIPSAIRQQVRESVECFIPQLITTKSVITGIVGIEILKYIQQKNINSIRNAYINLALPTFIFSQPKPPYQNVDQEFNQLIMDRTIAVPKNWTSWDRIKINKKMTVGEFIQYFEQNYNVNVQFLGFNQYLIYSKLKASSKELLTKDCADVYAQVSKEKLAEDEINFDVILDSYQMINGQEVSVDFPLIKYHYRV</sequence>
<dbReference type="GO" id="GO:0016925">
    <property type="term" value="P:protein sumoylation"/>
    <property type="evidence" value="ECO:0007669"/>
    <property type="project" value="TreeGrafter"/>
</dbReference>
<comment type="pathway">
    <text evidence="2">Protein modification.</text>
</comment>
<dbReference type="Pfam" id="PF10585">
    <property type="entry name" value="UBA_E1_SCCH"/>
    <property type="match status" value="1"/>
</dbReference>
<dbReference type="SMART" id="SM00985">
    <property type="entry name" value="UBA_e1_C"/>
    <property type="match status" value="1"/>
</dbReference>
<organism evidence="4 5">
    <name type="scientific">Paramecium octaurelia</name>
    <dbReference type="NCBI Taxonomy" id="43137"/>
    <lineage>
        <taxon>Eukaryota</taxon>
        <taxon>Sar</taxon>
        <taxon>Alveolata</taxon>
        <taxon>Ciliophora</taxon>
        <taxon>Intramacronucleata</taxon>
        <taxon>Oligohymenophorea</taxon>
        <taxon>Peniculida</taxon>
        <taxon>Parameciidae</taxon>
        <taxon>Paramecium</taxon>
    </lineage>
</organism>
<dbReference type="GO" id="GO:0005737">
    <property type="term" value="C:cytoplasm"/>
    <property type="evidence" value="ECO:0007669"/>
    <property type="project" value="TreeGrafter"/>
</dbReference>
<dbReference type="InterPro" id="IPR019572">
    <property type="entry name" value="UBA_E1_SCCH"/>
</dbReference>
<evidence type="ECO:0000259" key="3">
    <source>
        <dbReference type="SMART" id="SM00985"/>
    </source>
</evidence>
<feature type="domain" description="Ubiquitin-activating enzyme E1 C-terminal" evidence="3">
    <location>
        <begin position="861"/>
        <end position="999"/>
    </location>
</feature>
<dbReference type="PANTHER" id="PTHR10953">
    <property type="entry name" value="UBIQUITIN-ACTIVATING ENZYME E1"/>
    <property type="match status" value="1"/>
</dbReference>
<gene>
    <name evidence="4" type="ORF">POCTA_138.1.T0030441</name>
</gene>
<dbReference type="Pfam" id="PF00899">
    <property type="entry name" value="ThiF"/>
    <property type="match status" value="1"/>
</dbReference>
<dbReference type="AlphaFoldDB" id="A0A8S1RZD6"/>
<dbReference type="InterPro" id="IPR018965">
    <property type="entry name" value="Ub-activating_enz_E1_C"/>
</dbReference>
<dbReference type="FunFam" id="2.40.30.180:FF:000002">
    <property type="entry name" value="Ubiquitin-activating enzyme E1 2"/>
    <property type="match status" value="1"/>
</dbReference>
<protein>
    <recommendedName>
        <fullName evidence="3">Ubiquitin-activating enzyme E1 C-terminal domain-containing protein</fullName>
    </recommendedName>
</protein>
<accession>A0A8S1RZD6</accession>
<dbReference type="InterPro" id="IPR045886">
    <property type="entry name" value="ThiF/MoeB/HesA"/>
</dbReference>
<evidence type="ECO:0000256" key="2">
    <source>
        <dbReference type="ARBA" id="ARBA00043952"/>
    </source>
</evidence>
<dbReference type="Proteomes" id="UP000683925">
    <property type="component" value="Unassembled WGS sequence"/>
</dbReference>
<dbReference type="GO" id="GO:0019948">
    <property type="term" value="F:SUMO activating enzyme activity"/>
    <property type="evidence" value="ECO:0007669"/>
    <property type="project" value="TreeGrafter"/>
</dbReference>
<dbReference type="InterPro" id="IPR000594">
    <property type="entry name" value="ThiF_NAD_FAD-bd"/>
</dbReference>
<dbReference type="FunFam" id="3.50.50.80:FF:000005">
    <property type="entry name" value="Ubiquitin-activating enzyme E1"/>
    <property type="match status" value="1"/>
</dbReference>
<evidence type="ECO:0000313" key="4">
    <source>
        <dbReference type="EMBL" id="CAD8132455.1"/>
    </source>
</evidence>
<keyword evidence="5" id="KW-1185">Reference proteome</keyword>
<dbReference type="InterPro" id="IPR032418">
    <property type="entry name" value="E1_FCCH"/>
</dbReference>
<dbReference type="OrthoDB" id="10252231at2759"/>
<dbReference type="OMA" id="AGRHKVE"/>
<dbReference type="PANTHER" id="PTHR10953:SF4">
    <property type="entry name" value="UBIQUITIN-ACTIVATING ENZYME E1 C-TERMINAL DOMAIN-CONTAINING PROTEIN"/>
    <property type="match status" value="1"/>
</dbReference>
<comment type="caution">
    <text evidence="4">The sequence shown here is derived from an EMBL/GenBank/DDBJ whole genome shotgun (WGS) entry which is preliminary data.</text>
</comment>
<dbReference type="InterPro" id="IPR032420">
    <property type="entry name" value="E1_4HB"/>
</dbReference>
<proteinExistence type="inferred from homology"/>
<evidence type="ECO:0000256" key="1">
    <source>
        <dbReference type="ARBA" id="ARBA00005673"/>
    </source>
</evidence>
<dbReference type="Pfam" id="PF16190">
    <property type="entry name" value="E1_FCCH"/>
    <property type="match status" value="1"/>
</dbReference>
<name>A0A8S1RZD6_PAROT</name>
<comment type="similarity">
    <text evidence="1">Belongs to the ubiquitin-activating E1 family.</text>
</comment>
<dbReference type="Pfam" id="PF16191">
    <property type="entry name" value="E1_4HB"/>
    <property type="match status" value="1"/>
</dbReference>